<protein>
    <submittedName>
        <fullName evidence="1">Uncharacterized protein</fullName>
    </submittedName>
</protein>
<reference evidence="1 2" key="1">
    <citation type="submission" date="2020-04" db="EMBL/GenBank/DDBJ databases">
        <title>Usitatibacter rugosus gen. nov., sp. nov. and Usitatibacter palustris sp. nov., novel members of Usitatibacteraceae fam. nov. within the order Nitrosomonadales isolated from soil.</title>
        <authorList>
            <person name="Huber K.J."/>
            <person name="Neumann-Schaal M."/>
            <person name="Geppert A."/>
            <person name="Luckner M."/>
            <person name="Wanner G."/>
            <person name="Overmann J."/>
        </authorList>
    </citation>
    <scope>NUCLEOTIDE SEQUENCE [LARGE SCALE GENOMIC DNA]</scope>
    <source>
        <strain evidence="1 2">0125_3</strain>
    </source>
</reference>
<organism evidence="1 2">
    <name type="scientific">Usitatibacter rugosus</name>
    <dbReference type="NCBI Taxonomy" id="2732067"/>
    <lineage>
        <taxon>Bacteria</taxon>
        <taxon>Pseudomonadati</taxon>
        <taxon>Pseudomonadota</taxon>
        <taxon>Betaproteobacteria</taxon>
        <taxon>Nitrosomonadales</taxon>
        <taxon>Usitatibacteraceae</taxon>
        <taxon>Usitatibacter</taxon>
    </lineage>
</organism>
<evidence type="ECO:0000313" key="2">
    <source>
        <dbReference type="Proteomes" id="UP000501534"/>
    </source>
</evidence>
<gene>
    <name evidence="1" type="ORF">DSM104443_01410</name>
</gene>
<dbReference type="AlphaFoldDB" id="A0A6M4GTI3"/>
<name>A0A6M4GTI3_9PROT</name>
<dbReference type="RefSeq" id="WP_171090797.1">
    <property type="nucleotide sequence ID" value="NZ_CP053069.1"/>
</dbReference>
<proteinExistence type="predicted"/>
<accession>A0A6M4GTI3</accession>
<dbReference type="Proteomes" id="UP000501534">
    <property type="component" value="Chromosome"/>
</dbReference>
<dbReference type="EMBL" id="CP053069">
    <property type="protein sequence ID" value="QJR10352.1"/>
    <property type="molecule type" value="Genomic_DNA"/>
</dbReference>
<dbReference type="KEGG" id="uru:DSM104443_01410"/>
<sequence>MTASTQNTGTFMLSKEIDMLMAERQHLLKVAGAAAQFVAVLESNKLPGTVATEAEILAENVNALPEDTLKDALRSITRAK</sequence>
<keyword evidence="2" id="KW-1185">Reference proteome</keyword>
<evidence type="ECO:0000313" key="1">
    <source>
        <dbReference type="EMBL" id="QJR10352.1"/>
    </source>
</evidence>